<gene>
    <name evidence="1" type="ORF">BgAZ_303000</name>
</gene>
<sequence>MSRIVQRSIAMAASQEAGAGIPQLIRSASVEHDAFISPAERRSLFRDSIDDELESDSGLRICCTPLSKPLLMGGCSANMEARDTWFIGLPYNHTESFHACTPIRTYKDTSQSFKCRYMGASVHRSVDKCTLSAS</sequence>
<proteinExistence type="predicted"/>
<reference evidence="1" key="1">
    <citation type="submission" date="2023-08" db="EMBL/GenBank/DDBJ databases">
        <title>Draft sequence of the Babesia gibsoni genome.</title>
        <authorList>
            <person name="Yamagishi J.Y."/>
            <person name="Xuan X.X."/>
        </authorList>
    </citation>
    <scope>NUCLEOTIDE SEQUENCE</scope>
    <source>
        <strain evidence="1">Azabu</strain>
    </source>
</reference>
<accession>A0AAD8LR07</accession>
<dbReference type="EMBL" id="JAVEPI010000003">
    <property type="protein sequence ID" value="KAK1442782.1"/>
    <property type="molecule type" value="Genomic_DNA"/>
</dbReference>
<organism evidence="1 2">
    <name type="scientific">Babesia gibsoni</name>
    <dbReference type="NCBI Taxonomy" id="33632"/>
    <lineage>
        <taxon>Eukaryota</taxon>
        <taxon>Sar</taxon>
        <taxon>Alveolata</taxon>
        <taxon>Apicomplexa</taxon>
        <taxon>Aconoidasida</taxon>
        <taxon>Piroplasmida</taxon>
        <taxon>Babesiidae</taxon>
        <taxon>Babesia</taxon>
    </lineage>
</organism>
<comment type="caution">
    <text evidence="1">The sequence shown here is derived from an EMBL/GenBank/DDBJ whole genome shotgun (WGS) entry which is preliminary data.</text>
</comment>
<evidence type="ECO:0000313" key="1">
    <source>
        <dbReference type="EMBL" id="KAK1442782.1"/>
    </source>
</evidence>
<dbReference type="Proteomes" id="UP001230268">
    <property type="component" value="Unassembled WGS sequence"/>
</dbReference>
<dbReference type="AlphaFoldDB" id="A0AAD8LR07"/>
<name>A0AAD8LR07_BABGI</name>
<evidence type="ECO:0000313" key="2">
    <source>
        <dbReference type="Proteomes" id="UP001230268"/>
    </source>
</evidence>
<protein>
    <submittedName>
        <fullName evidence="1">Uncharacterized protein</fullName>
    </submittedName>
</protein>
<keyword evidence="2" id="KW-1185">Reference proteome</keyword>